<dbReference type="SMART" id="SM00360">
    <property type="entry name" value="RRM"/>
    <property type="match status" value="2"/>
</dbReference>
<dbReference type="InterPro" id="IPR012677">
    <property type="entry name" value="Nucleotide-bd_a/b_plait_sf"/>
</dbReference>
<dbReference type="CDD" id="cd12330">
    <property type="entry name" value="RRM2_Hrp1p"/>
    <property type="match status" value="1"/>
</dbReference>
<dbReference type="Pfam" id="PF00076">
    <property type="entry name" value="RRM_1"/>
    <property type="match status" value="2"/>
</dbReference>
<dbReference type="PANTHER" id="PTHR48032:SF12">
    <property type="entry name" value="RRM DOMAIN-CONTAINING PROTEIN"/>
    <property type="match status" value="1"/>
</dbReference>
<dbReference type="PROSITE" id="PS50102">
    <property type="entry name" value="RRM"/>
    <property type="match status" value="2"/>
</dbReference>
<dbReference type="AlphaFoldDB" id="A0A6A4NHR5"/>
<gene>
    <name evidence="3" type="ORF">Lalb_Chr23g0267631</name>
</gene>
<reference evidence="4" key="1">
    <citation type="journal article" date="2020" name="Nat. Commun.">
        <title>Genome sequence of the cluster root forming white lupin.</title>
        <authorList>
            <person name="Hufnagel B."/>
            <person name="Marques A."/>
            <person name="Soriano A."/>
            <person name="Marques L."/>
            <person name="Divol F."/>
            <person name="Doumas P."/>
            <person name="Sallet E."/>
            <person name="Mancinotti D."/>
            <person name="Carrere S."/>
            <person name="Marande W."/>
            <person name="Arribat S."/>
            <person name="Keller J."/>
            <person name="Huneau C."/>
            <person name="Blein T."/>
            <person name="Aime D."/>
            <person name="Laguerre M."/>
            <person name="Taylor J."/>
            <person name="Schubert V."/>
            <person name="Nelson M."/>
            <person name="Geu-Flores F."/>
            <person name="Crespi M."/>
            <person name="Gallardo-Guerrero K."/>
            <person name="Delaux P.-M."/>
            <person name="Salse J."/>
            <person name="Berges H."/>
            <person name="Guyot R."/>
            <person name="Gouzy J."/>
            <person name="Peret B."/>
        </authorList>
    </citation>
    <scope>NUCLEOTIDE SEQUENCE [LARGE SCALE GENOMIC DNA]</scope>
    <source>
        <strain evidence="4">cv. Amiga</strain>
    </source>
</reference>
<dbReference type="Proteomes" id="UP000447434">
    <property type="component" value="Chromosome 23"/>
</dbReference>
<dbReference type="InterPro" id="IPR035979">
    <property type="entry name" value="RBD_domain_sf"/>
</dbReference>
<keyword evidence="1" id="KW-0677">Repeat</keyword>
<protein>
    <submittedName>
        <fullName evidence="3">Putative RNA recognition motif domain-containing protein</fullName>
    </submittedName>
</protein>
<dbReference type="FunFam" id="3.30.70.330:FF:000040">
    <property type="entry name" value="Heterogeneous nuclear ribonucleoprotein A2/B1"/>
    <property type="match status" value="1"/>
</dbReference>
<evidence type="ECO:0000256" key="1">
    <source>
        <dbReference type="ARBA" id="ARBA00022737"/>
    </source>
</evidence>
<evidence type="ECO:0000313" key="4">
    <source>
        <dbReference type="Proteomes" id="UP000447434"/>
    </source>
</evidence>
<accession>A0A6A4NHR5</accession>
<evidence type="ECO:0000313" key="3">
    <source>
        <dbReference type="EMBL" id="KAE9586859.1"/>
    </source>
</evidence>
<keyword evidence="4" id="KW-1185">Reference proteome</keyword>
<dbReference type="Gene3D" id="3.30.70.330">
    <property type="match status" value="2"/>
</dbReference>
<proteinExistence type="predicted"/>
<dbReference type="GO" id="GO:0003729">
    <property type="term" value="F:mRNA binding"/>
    <property type="evidence" value="ECO:0007669"/>
    <property type="project" value="TreeGrafter"/>
</dbReference>
<dbReference type="InterPro" id="IPR000504">
    <property type="entry name" value="RRM_dom"/>
</dbReference>
<dbReference type="PANTHER" id="PTHR48032">
    <property type="entry name" value="RNA-BINDING PROTEIN MUSASHI HOMOLOG RBP6"/>
    <property type="match status" value="1"/>
</dbReference>
<sequence>MDSDKAKLFVGGISRETTDDILRNHFAKYGNVLDSTISVDRITRNPRGFGFVTFSDLSAAEKALQDTHVILRRTVEVKRAIPRSEQQHQNQMQNRGVSNYCSNECSGDKVRTKKIFVGGLSAGISEEEFRRYFERFGRITDVVVMQDSVTHRPRGFGFITFDSEKSVENVVVQSFHDLNGRQVEVKRAVPKEGNYGGDGFNKSRYNKIERGASQNYPPYSPRYMFPGSAPVPYYSGGGFYAYGSNPYGYCYTMGGYGGNGFAVPSDASRNFWYGPMSTGPQACQMPYACASPNVAYAGGRVQIVGSCFGTRGYNGILGPTTNLKYDQCFTANGFVPHYVMPPHS</sequence>
<dbReference type="OrthoDB" id="1875751at2759"/>
<keyword evidence="2" id="KW-0694">RNA-binding</keyword>
<evidence type="ECO:0000256" key="2">
    <source>
        <dbReference type="ARBA" id="ARBA00022884"/>
    </source>
</evidence>
<dbReference type="EMBL" id="WOCE01000023">
    <property type="protein sequence ID" value="KAE9586859.1"/>
    <property type="molecule type" value="Genomic_DNA"/>
</dbReference>
<dbReference type="GO" id="GO:0006417">
    <property type="term" value="P:regulation of translation"/>
    <property type="evidence" value="ECO:0007669"/>
    <property type="project" value="TreeGrafter"/>
</dbReference>
<organism evidence="3 4">
    <name type="scientific">Lupinus albus</name>
    <name type="common">White lupine</name>
    <name type="synonym">Lupinus termis</name>
    <dbReference type="NCBI Taxonomy" id="3870"/>
    <lineage>
        <taxon>Eukaryota</taxon>
        <taxon>Viridiplantae</taxon>
        <taxon>Streptophyta</taxon>
        <taxon>Embryophyta</taxon>
        <taxon>Tracheophyta</taxon>
        <taxon>Spermatophyta</taxon>
        <taxon>Magnoliopsida</taxon>
        <taxon>eudicotyledons</taxon>
        <taxon>Gunneridae</taxon>
        <taxon>Pentapetalae</taxon>
        <taxon>rosids</taxon>
        <taxon>fabids</taxon>
        <taxon>Fabales</taxon>
        <taxon>Fabaceae</taxon>
        <taxon>Papilionoideae</taxon>
        <taxon>50 kb inversion clade</taxon>
        <taxon>genistoids sensu lato</taxon>
        <taxon>core genistoids</taxon>
        <taxon>Genisteae</taxon>
        <taxon>Lupinus</taxon>
    </lineage>
</organism>
<name>A0A6A4NHR5_LUPAL</name>
<comment type="caution">
    <text evidence="3">The sequence shown here is derived from an EMBL/GenBank/DDBJ whole genome shotgun (WGS) entry which is preliminary data.</text>
</comment>
<dbReference type="SUPFAM" id="SSF54928">
    <property type="entry name" value="RNA-binding domain, RBD"/>
    <property type="match status" value="2"/>
</dbReference>